<dbReference type="FunFam" id="1.10.1740.110:FF:000001">
    <property type="entry name" value="Homoserine O-acetyltransferase"/>
    <property type="match status" value="1"/>
</dbReference>
<dbReference type="UniPathway" id="UPA00051">
    <property type="reaction ID" value="UER00074"/>
</dbReference>
<feature type="active site" evidence="7 8">
    <location>
        <position position="381"/>
    </location>
</feature>
<evidence type="ECO:0000313" key="11">
    <source>
        <dbReference type="Proteomes" id="UP000297597"/>
    </source>
</evidence>
<dbReference type="PANTHER" id="PTHR32268:SF11">
    <property type="entry name" value="HOMOSERINE O-ACETYLTRANSFERASE"/>
    <property type="match status" value="1"/>
</dbReference>
<evidence type="ECO:0000259" key="9">
    <source>
        <dbReference type="Pfam" id="PF00561"/>
    </source>
</evidence>
<evidence type="ECO:0000313" key="10">
    <source>
        <dbReference type="EMBL" id="TEB11655.1"/>
    </source>
</evidence>
<feature type="binding site" evidence="7">
    <location>
        <position position="382"/>
    </location>
    <ligand>
        <name>substrate</name>
    </ligand>
</feature>
<evidence type="ECO:0000256" key="6">
    <source>
        <dbReference type="ARBA" id="ARBA00023315"/>
    </source>
</evidence>
<evidence type="ECO:0000256" key="3">
    <source>
        <dbReference type="ARBA" id="ARBA00022605"/>
    </source>
</evidence>
<dbReference type="InterPro" id="IPR000073">
    <property type="entry name" value="AB_hydrolase_1"/>
</dbReference>
<dbReference type="GO" id="GO:0004414">
    <property type="term" value="F:homoserine O-acetyltransferase activity"/>
    <property type="evidence" value="ECO:0007669"/>
    <property type="project" value="UniProtKB-UniRule"/>
</dbReference>
<keyword evidence="5 7" id="KW-0486">Methionine biosynthesis</keyword>
<comment type="caution">
    <text evidence="10">The sequence shown here is derived from an EMBL/GenBank/DDBJ whole genome shotgun (WGS) entry which is preliminary data.</text>
</comment>
<dbReference type="PANTHER" id="PTHR32268">
    <property type="entry name" value="HOMOSERINE O-ACETYLTRANSFERASE"/>
    <property type="match status" value="1"/>
</dbReference>
<evidence type="ECO:0000256" key="5">
    <source>
        <dbReference type="ARBA" id="ARBA00023167"/>
    </source>
</evidence>
<comment type="pathway">
    <text evidence="7">Amino-acid biosynthesis; L-methionine biosynthesis via de novo pathway; O-acetyl-L-homoserine from L-homoserine: step 1/1.</text>
</comment>
<dbReference type="OrthoDB" id="9800754at2"/>
<feature type="active site" description="Nucleophile" evidence="7 8">
    <location>
        <position position="183"/>
    </location>
</feature>
<dbReference type="Proteomes" id="UP000297597">
    <property type="component" value="Unassembled WGS sequence"/>
</dbReference>
<dbReference type="EMBL" id="QFFZ01000012">
    <property type="protein sequence ID" value="TEB11655.1"/>
    <property type="molecule type" value="Genomic_DNA"/>
</dbReference>
<comment type="subcellular location">
    <subcellularLocation>
        <location evidence="7">Cytoplasm</location>
    </subcellularLocation>
</comment>
<name>A0A4Y7RRN1_9FIRM</name>
<comment type="caution">
    <text evidence="7">Lacks conserved residue(s) required for the propagation of feature annotation.</text>
</comment>
<feature type="binding site" evidence="7">
    <location>
        <position position="252"/>
    </location>
    <ligand>
        <name>substrate</name>
    </ligand>
</feature>
<evidence type="ECO:0000256" key="1">
    <source>
        <dbReference type="ARBA" id="ARBA00011738"/>
    </source>
</evidence>
<dbReference type="PIRSF" id="PIRSF000443">
    <property type="entry name" value="Homoser_Ac_trans"/>
    <property type="match status" value="1"/>
</dbReference>
<comment type="similarity">
    <text evidence="7">Belongs to the AB hydrolase superfamily. MetX family.</text>
</comment>
<keyword evidence="11" id="KW-1185">Reference proteome</keyword>
<feature type="active site" evidence="7 8">
    <location>
        <position position="348"/>
    </location>
</feature>
<evidence type="ECO:0000256" key="2">
    <source>
        <dbReference type="ARBA" id="ARBA00022490"/>
    </source>
</evidence>
<evidence type="ECO:0000256" key="4">
    <source>
        <dbReference type="ARBA" id="ARBA00022679"/>
    </source>
</evidence>
<dbReference type="InterPro" id="IPR029058">
    <property type="entry name" value="AB_hydrolase_fold"/>
</dbReference>
<evidence type="ECO:0000256" key="7">
    <source>
        <dbReference type="HAMAP-Rule" id="MF_00296"/>
    </source>
</evidence>
<proteinExistence type="inferred from homology"/>
<dbReference type="GO" id="GO:0009092">
    <property type="term" value="P:homoserine metabolic process"/>
    <property type="evidence" value="ECO:0007669"/>
    <property type="project" value="TreeGrafter"/>
</dbReference>
<sequence>MSDVLNVLTDKTPKKFDGPEAPCSVGYVSPRNVRLADEANPLPLECGKAIWPIDVEYEIYGGLNEKKDNAILVLHALSGDAHAAGWYHDAEELGRPWLAKRPGWWDSMIGPGKAFDTKKYCVICSNILGSCYGTTGPSSINPETGRPYGLRFPVVTVGDWVRLQERLISCLGIERLVSVVGGSLGGQQALEWALAYPDRVASAIMIASTAWLTDQGLAFNAVSRKAITADPGFKDGDYYNTIGPDQGLSVARMLAHITYLSEISMHRKFGRRFCNGDRPGFQLEADFEVEGYLRHQAESFVERFDANSYLYITKAADYYDASAWGGGDLDKACEKISSKILLVSFSSDWLYLPGHMKKLALTLGRNRKQVSYANIQSLYGHDAFLLEVDKLTLLVRNFLEGGGQIDSK</sequence>
<dbReference type="InterPro" id="IPR008220">
    <property type="entry name" value="HAT_MetX-like"/>
</dbReference>
<accession>A0A4Y7RRN1</accession>
<gene>
    <name evidence="10" type="primary">metX</name>
    <name evidence="7" type="synonym">metXA</name>
    <name evidence="10" type="ORF">Pmgp_01451</name>
</gene>
<keyword evidence="2 7" id="KW-0963">Cytoplasm</keyword>
<dbReference type="EC" id="2.3.1.31" evidence="7"/>
<dbReference type="NCBIfam" id="TIGR01392">
    <property type="entry name" value="homoserO_Ac_trn"/>
    <property type="match status" value="1"/>
</dbReference>
<comment type="subunit">
    <text evidence="1 7">Homodimer.</text>
</comment>
<reference evidence="10 11" key="1">
    <citation type="journal article" date="2018" name="Environ. Microbiol.">
        <title>Novel energy conservation strategies and behaviour of Pelotomaculum schinkii driving syntrophic propionate catabolism.</title>
        <authorList>
            <person name="Hidalgo-Ahumada C.A.P."/>
            <person name="Nobu M.K."/>
            <person name="Narihiro T."/>
            <person name="Tamaki H."/>
            <person name="Liu W.T."/>
            <person name="Kamagata Y."/>
            <person name="Stams A.J.M."/>
            <person name="Imachi H."/>
            <person name="Sousa D.Z."/>
        </authorList>
    </citation>
    <scope>NUCLEOTIDE SEQUENCE [LARGE SCALE GENOMIC DNA]</scope>
    <source>
        <strain evidence="10 11">MGP</strain>
    </source>
</reference>
<dbReference type="Pfam" id="PF00561">
    <property type="entry name" value="Abhydrolase_1"/>
    <property type="match status" value="1"/>
</dbReference>
<dbReference type="Gene3D" id="1.10.1740.110">
    <property type="match status" value="1"/>
</dbReference>
<keyword evidence="3 7" id="KW-0028">Amino-acid biosynthesis</keyword>
<dbReference type="RefSeq" id="WP_134213333.1">
    <property type="nucleotide sequence ID" value="NZ_QFFZ01000012.1"/>
</dbReference>
<keyword evidence="4 7" id="KW-0808">Transferase</keyword>
<evidence type="ECO:0000256" key="8">
    <source>
        <dbReference type="PIRSR" id="PIRSR000443-1"/>
    </source>
</evidence>
<dbReference type="AlphaFoldDB" id="A0A4Y7RRN1"/>
<organism evidence="10 11">
    <name type="scientific">Pelotomaculum propionicicum</name>
    <dbReference type="NCBI Taxonomy" id="258475"/>
    <lineage>
        <taxon>Bacteria</taxon>
        <taxon>Bacillati</taxon>
        <taxon>Bacillota</taxon>
        <taxon>Clostridia</taxon>
        <taxon>Eubacteriales</taxon>
        <taxon>Desulfotomaculaceae</taxon>
        <taxon>Pelotomaculum</taxon>
    </lineage>
</organism>
<dbReference type="NCBIfam" id="NF001209">
    <property type="entry name" value="PRK00175.1"/>
    <property type="match status" value="1"/>
</dbReference>
<dbReference type="GO" id="GO:0005737">
    <property type="term" value="C:cytoplasm"/>
    <property type="evidence" value="ECO:0007669"/>
    <property type="project" value="UniProtKB-SubCell"/>
</dbReference>
<comment type="function">
    <text evidence="7">Transfers an acetyl group from acetyl-CoA to L-homoserine, forming acetyl-L-homoserine.</text>
</comment>
<dbReference type="SUPFAM" id="SSF53474">
    <property type="entry name" value="alpha/beta-Hydrolases"/>
    <property type="match status" value="1"/>
</dbReference>
<keyword evidence="6 7" id="KW-0012">Acyltransferase</keyword>
<dbReference type="GO" id="GO:0009086">
    <property type="term" value="P:methionine biosynthetic process"/>
    <property type="evidence" value="ECO:0007669"/>
    <property type="project" value="UniProtKB-UniRule"/>
</dbReference>
<comment type="catalytic activity">
    <reaction evidence="7">
        <text>L-homoserine + acetyl-CoA = O-acetyl-L-homoserine + CoA</text>
        <dbReference type="Rhea" id="RHEA:13701"/>
        <dbReference type="ChEBI" id="CHEBI:57287"/>
        <dbReference type="ChEBI" id="CHEBI:57288"/>
        <dbReference type="ChEBI" id="CHEBI:57476"/>
        <dbReference type="ChEBI" id="CHEBI:57716"/>
        <dbReference type="EC" id="2.3.1.31"/>
    </reaction>
</comment>
<protein>
    <recommendedName>
        <fullName evidence="7">Homoserine O-acetyltransferase</fullName>
        <shortName evidence="7">HAT</shortName>
        <ecNumber evidence="7">2.3.1.31</ecNumber>
    </recommendedName>
    <alternativeName>
        <fullName evidence="7">Homoserine transacetylase</fullName>
        <shortName evidence="7">HTA</shortName>
    </alternativeName>
</protein>
<dbReference type="HAMAP" id="MF_00296">
    <property type="entry name" value="MetX_acyltransf"/>
    <property type="match status" value="1"/>
</dbReference>
<dbReference type="Gene3D" id="3.40.50.1820">
    <property type="entry name" value="alpha/beta hydrolase"/>
    <property type="match status" value="1"/>
</dbReference>
<feature type="domain" description="AB hydrolase-1" evidence="9">
    <location>
        <begin position="70"/>
        <end position="360"/>
    </location>
</feature>